<organism evidence="1 2">
    <name type="scientific">Plutella xylostella</name>
    <name type="common">Diamondback moth</name>
    <name type="synonym">Plutella maculipennis</name>
    <dbReference type="NCBI Taxonomy" id="51655"/>
    <lineage>
        <taxon>Eukaryota</taxon>
        <taxon>Metazoa</taxon>
        <taxon>Ecdysozoa</taxon>
        <taxon>Arthropoda</taxon>
        <taxon>Hexapoda</taxon>
        <taxon>Insecta</taxon>
        <taxon>Pterygota</taxon>
        <taxon>Neoptera</taxon>
        <taxon>Endopterygota</taxon>
        <taxon>Lepidoptera</taxon>
        <taxon>Glossata</taxon>
        <taxon>Ditrysia</taxon>
        <taxon>Yponomeutoidea</taxon>
        <taxon>Plutellidae</taxon>
        <taxon>Plutella</taxon>
    </lineage>
</organism>
<reference evidence="1 2" key="1">
    <citation type="submission" date="2021-06" db="EMBL/GenBank/DDBJ databases">
        <title>A haploid diamondback moth (Plutella xylostella L.) genome assembly resolves 31 chromosomes and identifies a diamide resistance mutation.</title>
        <authorList>
            <person name="Ward C.M."/>
            <person name="Perry K.D."/>
            <person name="Baker G."/>
            <person name="Powis K."/>
            <person name="Heckel D.G."/>
            <person name="Baxter S.W."/>
        </authorList>
    </citation>
    <scope>NUCLEOTIDE SEQUENCE [LARGE SCALE GENOMIC DNA]</scope>
    <source>
        <strain evidence="1 2">LV</strain>
        <tissue evidence="1">Single pupa</tissue>
    </source>
</reference>
<evidence type="ECO:0000313" key="1">
    <source>
        <dbReference type="EMBL" id="KAG7298449.1"/>
    </source>
</evidence>
<accession>A0ABQ7PZY2</accession>
<dbReference type="EMBL" id="JAHIBW010000024">
    <property type="protein sequence ID" value="KAG7298449.1"/>
    <property type="molecule type" value="Genomic_DNA"/>
</dbReference>
<dbReference type="Proteomes" id="UP000823941">
    <property type="component" value="Chromosome 24"/>
</dbReference>
<comment type="caution">
    <text evidence="1">The sequence shown here is derived from an EMBL/GenBank/DDBJ whole genome shotgun (WGS) entry which is preliminary data.</text>
</comment>
<evidence type="ECO:0000313" key="2">
    <source>
        <dbReference type="Proteomes" id="UP000823941"/>
    </source>
</evidence>
<gene>
    <name evidence="1" type="ORF">JYU34_018077</name>
</gene>
<sequence length="106" mass="12044">MAAASGGCRASASTESLNTLPSAARALLRNMRVWSQYTFSPVLTFSRSFVSHQNTDKKWRKAGEQRENLRNRLYIHVSRMFLAFSRDSLENVERPLDIALLPLVTE</sequence>
<proteinExistence type="predicted"/>
<protein>
    <submittedName>
        <fullName evidence="1">Uncharacterized protein</fullName>
    </submittedName>
</protein>
<name>A0ABQ7PZY2_PLUXY</name>
<keyword evidence="2" id="KW-1185">Reference proteome</keyword>